<evidence type="ECO:0000256" key="10">
    <source>
        <dbReference type="ARBA" id="ARBA00023004"/>
    </source>
</evidence>
<dbReference type="EnsemblMetazoa" id="MESCA001755-RA">
    <property type="protein sequence ID" value="MESCA001755-PA"/>
    <property type="gene ID" value="MESCA001755"/>
</dbReference>
<dbReference type="AlphaFoldDB" id="T1GEJ1"/>
<dbReference type="Gene3D" id="1.10.630.10">
    <property type="entry name" value="Cytochrome P450"/>
    <property type="match status" value="1"/>
</dbReference>
<comment type="similarity">
    <text evidence="4">Belongs to the cytochrome P450 family.</text>
</comment>
<keyword evidence="14" id="KW-1185">Reference proteome</keyword>
<dbReference type="GO" id="GO:0016705">
    <property type="term" value="F:oxidoreductase activity, acting on paired donors, with incorporation or reduction of molecular oxygen"/>
    <property type="evidence" value="ECO:0007669"/>
    <property type="project" value="InterPro"/>
</dbReference>
<name>T1GEJ1_MEGSC</name>
<reference evidence="13" key="2">
    <citation type="submission" date="2015-06" db="UniProtKB">
        <authorList>
            <consortium name="EnsemblMetazoa"/>
        </authorList>
    </citation>
    <scope>IDENTIFICATION</scope>
</reference>
<dbReference type="Proteomes" id="UP000015102">
    <property type="component" value="Unassembled WGS sequence"/>
</dbReference>
<dbReference type="InterPro" id="IPR001128">
    <property type="entry name" value="Cyt_P450"/>
</dbReference>
<keyword evidence="5" id="KW-0349">Heme</keyword>
<comment type="cofactor">
    <cofactor evidence="1">
        <name>heme</name>
        <dbReference type="ChEBI" id="CHEBI:30413"/>
    </cofactor>
</comment>
<evidence type="ECO:0000256" key="12">
    <source>
        <dbReference type="ARBA" id="ARBA00023136"/>
    </source>
</evidence>
<evidence type="ECO:0008006" key="15">
    <source>
        <dbReference type="Google" id="ProtNLM"/>
    </source>
</evidence>
<evidence type="ECO:0000313" key="14">
    <source>
        <dbReference type="Proteomes" id="UP000015102"/>
    </source>
</evidence>
<dbReference type="SUPFAM" id="SSF48264">
    <property type="entry name" value="Cytochrome P450"/>
    <property type="match status" value="1"/>
</dbReference>
<keyword evidence="11" id="KW-0503">Monooxygenase</keyword>
<evidence type="ECO:0000256" key="9">
    <source>
        <dbReference type="ARBA" id="ARBA00023002"/>
    </source>
</evidence>
<keyword evidence="10" id="KW-0408">Iron</keyword>
<dbReference type="PANTHER" id="PTHR24292:SF100">
    <property type="entry name" value="CYTOCHROME P450 6A16, ISOFORM B-RELATED"/>
    <property type="match status" value="1"/>
</dbReference>
<keyword evidence="12" id="KW-0472">Membrane</keyword>
<dbReference type="InterPro" id="IPR002401">
    <property type="entry name" value="Cyt_P450_E_grp-I"/>
</dbReference>
<keyword evidence="9" id="KW-0560">Oxidoreductase</keyword>
<evidence type="ECO:0000256" key="5">
    <source>
        <dbReference type="ARBA" id="ARBA00022617"/>
    </source>
</evidence>
<dbReference type="GO" id="GO:0020037">
    <property type="term" value="F:heme binding"/>
    <property type="evidence" value="ECO:0007669"/>
    <property type="project" value="InterPro"/>
</dbReference>
<dbReference type="InterPro" id="IPR050476">
    <property type="entry name" value="Insect_CytP450_Detox"/>
</dbReference>
<keyword evidence="8" id="KW-0492">Microsome</keyword>
<comment type="subcellular location">
    <subcellularLocation>
        <location evidence="3">Endoplasmic reticulum membrane</location>
        <topology evidence="3">Peripheral membrane protein</topology>
    </subcellularLocation>
    <subcellularLocation>
        <location evidence="2">Microsome membrane</location>
        <topology evidence="2">Peripheral membrane protein</topology>
    </subcellularLocation>
</comment>
<evidence type="ECO:0000256" key="7">
    <source>
        <dbReference type="ARBA" id="ARBA00022824"/>
    </source>
</evidence>
<dbReference type="InterPro" id="IPR036396">
    <property type="entry name" value="Cyt_P450_sf"/>
</dbReference>
<evidence type="ECO:0000256" key="3">
    <source>
        <dbReference type="ARBA" id="ARBA00004406"/>
    </source>
</evidence>
<dbReference type="GO" id="GO:0005506">
    <property type="term" value="F:iron ion binding"/>
    <property type="evidence" value="ECO:0007669"/>
    <property type="project" value="InterPro"/>
</dbReference>
<dbReference type="EMBL" id="CAQQ02148077">
    <property type="status" value="NOT_ANNOTATED_CDS"/>
    <property type="molecule type" value="Genomic_DNA"/>
</dbReference>
<proteinExistence type="inferred from homology"/>
<evidence type="ECO:0000256" key="11">
    <source>
        <dbReference type="ARBA" id="ARBA00023033"/>
    </source>
</evidence>
<dbReference type="GO" id="GO:0005789">
    <property type="term" value="C:endoplasmic reticulum membrane"/>
    <property type="evidence" value="ECO:0007669"/>
    <property type="project" value="UniProtKB-SubCell"/>
</dbReference>
<dbReference type="PANTHER" id="PTHR24292">
    <property type="entry name" value="CYTOCHROME P450"/>
    <property type="match status" value="1"/>
</dbReference>
<dbReference type="GO" id="GO:0004497">
    <property type="term" value="F:monooxygenase activity"/>
    <property type="evidence" value="ECO:0007669"/>
    <property type="project" value="UniProtKB-KW"/>
</dbReference>
<evidence type="ECO:0000256" key="6">
    <source>
        <dbReference type="ARBA" id="ARBA00022723"/>
    </source>
</evidence>
<evidence type="ECO:0000256" key="2">
    <source>
        <dbReference type="ARBA" id="ARBA00004174"/>
    </source>
</evidence>
<accession>T1GEJ1</accession>
<keyword evidence="7" id="KW-0256">Endoplasmic reticulum</keyword>
<dbReference type="HOGENOM" id="CLU_180303_0_0_1"/>
<evidence type="ECO:0000256" key="1">
    <source>
        <dbReference type="ARBA" id="ARBA00001971"/>
    </source>
</evidence>
<dbReference type="PRINTS" id="PR00463">
    <property type="entry name" value="EP450I"/>
</dbReference>
<organism evidence="13 14">
    <name type="scientific">Megaselia scalaris</name>
    <name type="common">Humpbacked fly</name>
    <name type="synonym">Phora scalaris</name>
    <dbReference type="NCBI Taxonomy" id="36166"/>
    <lineage>
        <taxon>Eukaryota</taxon>
        <taxon>Metazoa</taxon>
        <taxon>Ecdysozoa</taxon>
        <taxon>Arthropoda</taxon>
        <taxon>Hexapoda</taxon>
        <taxon>Insecta</taxon>
        <taxon>Pterygota</taxon>
        <taxon>Neoptera</taxon>
        <taxon>Endopterygota</taxon>
        <taxon>Diptera</taxon>
        <taxon>Brachycera</taxon>
        <taxon>Muscomorpha</taxon>
        <taxon>Platypezoidea</taxon>
        <taxon>Phoridae</taxon>
        <taxon>Megaseliini</taxon>
        <taxon>Megaselia</taxon>
    </lineage>
</organism>
<protein>
    <recommendedName>
        <fullName evidence="15">Cytochrome P450</fullName>
    </recommendedName>
</protein>
<evidence type="ECO:0000256" key="4">
    <source>
        <dbReference type="ARBA" id="ARBA00010617"/>
    </source>
</evidence>
<dbReference type="OMA" id="MKETTYL"/>
<reference evidence="14" key="1">
    <citation type="submission" date="2013-02" db="EMBL/GenBank/DDBJ databases">
        <authorList>
            <person name="Hughes D."/>
        </authorList>
    </citation>
    <scope>NUCLEOTIDE SEQUENCE</scope>
    <source>
        <strain>Durham</strain>
        <strain evidence="14">NC isolate 2 -- Noor lab</strain>
    </source>
</reference>
<evidence type="ECO:0000313" key="13">
    <source>
        <dbReference type="EnsemblMetazoa" id="MESCA001755-PA"/>
    </source>
</evidence>
<dbReference type="Pfam" id="PF00067">
    <property type="entry name" value="p450"/>
    <property type="match status" value="1"/>
</dbReference>
<keyword evidence="6" id="KW-0479">Metal-binding</keyword>
<evidence type="ECO:0000256" key="8">
    <source>
        <dbReference type="ARBA" id="ARBA00022848"/>
    </source>
</evidence>
<dbReference type="STRING" id="36166.T1GEJ1"/>
<sequence length="99" mass="11327">MDLLIDLKNNRNGDNPQGMTYVELAAQSFIFFLGGFETSSSTMSFMLYELATHPEVQTRLRNQIKEVLANHNGEISYECMKETTYLEQVISELQTVDII</sequence>